<keyword evidence="4 5" id="KW-0472">Membrane</keyword>
<dbReference type="GO" id="GO:0016020">
    <property type="term" value="C:membrane"/>
    <property type="evidence" value="ECO:0007669"/>
    <property type="project" value="UniProtKB-SubCell"/>
</dbReference>
<dbReference type="AlphaFoldDB" id="A0A4R0YPK5"/>
<dbReference type="PROSITE" id="PS51257">
    <property type="entry name" value="PROKAR_LIPOPROTEIN"/>
    <property type="match status" value="1"/>
</dbReference>
<comment type="subcellular location">
    <subcellularLocation>
        <location evidence="1">Membrane</location>
    </subcellularLocation>
</comment>
<dbReference type="RefSeq" id="WP_131152112.1">
    <property type="nucleotide sequence ID" value="NZ_SJTG01000004.1"/>
</dbReference>
<feature type="transmembrane region" description="Helical" evidence="5">
    <location>
        <begin position="24"/>
        <end position="52"/>
    </location>
</feature>
<keyword evidence="2 5" id="KW-0812">Transmembrane</keyword>
<evidence type="ECO:0000256" key="3">
    <source>
        <dbReference type="ARBA" id="ARBA00022989"/>
    </source>
</evidence>
<name>A0A4R0YPK5_9GAMM</name>
<protein>
    <recommendedName>
        <fullName evidence="8">Type IV secretion system protein VirB3</fullName>
    </recommendedName>
</protein>
<evidence type="ECO:0000256" key="1">
    <source>
        <dbReference type="ARBA" id="ARBA00004370"/>
    </source>
</evidence>
<proteinExistence type="predicted"/>
<dbReference type="Proteomes" id="UP000291822">
    <property type="component" value="Unassembled WGS sequence"/>
</dbReference>
<evidence type="ECO:0000256" key="4">
    <source>
        <dbReference type="ARBA" id="ARBA00023136"/>
    </source>
</evidence>
<accession>A0A4R0YPK5</accession>
<dbReference type="Pfam" id="PF05101">
    <property type="entry name" value="VirB3"/>
    <property type="match status" value="1"/>
</dbReference>
<keyword evidence="7" id="KW-1185">Reference proteome</keyword>
<sequence>MRKNVLFRGCTRPPMFLGVPYVPFFLGAGSCLLLAMYVSMTLLIFGPFIVVAMQQMAKRDEMIFRLLGLHIQTRMGVSNVALHEGLWVVSPLGGRVTP</sequence>
<gene>
    <name evidence="6" type="ORF">EZM97_25085</name>
</gene>
<keyword evidence="3 5" id="KW-1133">Transmembrane helix</keyword>
<comment type="caution">
    <text evidence="6">The sequence shown here is derived from an EMBL/GenBank/DDBJ whole genome shotgun (WGS) entry which is preliminary data.</text>
</comment>
<organism evidence="6 7">
    <name type="scientific">Dyella soli</name>
    <dbReference type="NCBI Taxonomy" id="522319"/>
    <lineage>
        <taxon>Bacteria</taxon>
        <taxon>Pseudomonadati</taxon>
        <taxon>Pseudomonadota</taxon>
        <taxon>Gammaproteobacteria</taxon>
        <taxon>Lysobacterales</taxon>
        <taxon>Rhodanobacteraceae</taxon>
        <taxon>Dyella</taxon>
    </lineage>
</organism>
<dbReference type="EMBL" id="SJTG01000004">
    <property type="protein sequence ID" value="TCI07945.1"/>
    <property type="molecule type" value="Genomic_DNA"/>
</dbReference>
<reference evidence="6 7" key="1">
    <citation type="submission" date="2019-02" db="EMBL/GenBank/DDBJ databases">
        <title>Dyella amyloliquefaciens sp. nov., isolated from forest soil.</title>
        <authorList>
            <person name="Gao Z.-H."/>
            <person name="Qiu L.-H."/>
        </authorList>
    </citation>
    <scope>NUCLEOTIDE SEQUENCE [LARGE SCALE GENOMIC DNA]</scope>
    <source>
        <strain evidence="6 7">KACC 12747</strain>
    </source>
</reference>
<evidence type="ECO:0000256" key="2">
    <source>
        <dbReference type="ARBA" id="ARBA00022692"/>
    </source>
</evidence>
<evidence type="ECO:0000256" key="5">
    <source>
        <dbReference type="SAM" id="Phobius"/>
    </source>
</evidence>
<dbReference type="InterPro" id="IPR007792">
    <property type="entry name" value="T4SS_VirB3/TrbD/AvhB"/>
</dbReference>
<evidence type="ECO:0000313" key="6">
    <source>
        <dbReference type="EMBL" id="TCI07945.1"/>
    </source>
</evidence>
<evidence type="ECO:0008006" key="8">
    <source>
        <dbReference type="Google" id="ProtNLM"/>
    </source>
</evidence>
<evidence type="ECO:0000313" key="7">
    <source>
        <dbReference type="Proteomes" id="UP000291822"/>
    </source>
</evidence>